<dbReference type="EMBL" id="RSEB01000001">
    <property type="protein sequence ID" value="RRS01421.1"/>
    <property type="molecule type" value="Genomic_DNA"/>
</dbReference>
<reference evidence="6 7" key="1">
    <citation type="submission" date="2018-12" db="EMBL/GenBank/DDBJ databases">
        <title>Glycomyces sp. YIM 121974 draft genome.</title>
        <authorList>
            <person name="Li Q."/>
        </authorList>
    </citation>
    <scope>NUCLEOTIDE SEQUENCE [LARGE SCALE GENOMIC DNA]</scope>
    <source>
        <strain evidence="6 7">YIM 121974</strain>
    </source>
</reference>
<feature type="coiled-coil region" evidence="4">
    <location>
        <begin position="93"/>
        <end position="148"/>
    </location>
</feature>
<dbReference type="SUPFAM" id="SSF46785">
    <property type="entry name" value="Winged helix' DNA-binding domain"/>
    <property type="match status" value="1"/>
</dbReference>
<dbReference type="GO" id="GO:0003700">
    <property type="term" value="F:DNA-binding transcription factor activity"/>
    <property type="evidence" value="ECO:0007669"/>
    <property type="project" value="InterPro"/>
</dbReference>
<keyword evidence="1" id="KW-0805">Transcription regulation</keyword>
<dbReference type="PANTHER" id="PTHR38465:SF2">
    <property type="entry name" value="HTH-TYPE TRANSCRIPTIONAL REGULATOR MMPR5"/>
    <property type="match status" value="1"/>
</dbReference>
<dbReference type="Pfam" id="PF12802">
    <property type="entry name" value="MarR_2"/>
    <property type="match status" value="1"/>
</dbReference>
<evidence type="ECO:0000313" key="6">
    <source>
        <dbReference type="EMBL" id="RRS01421.1"/>
    </source>
</evidence>
<keyword evidence="7" id="KW-1185">Reference proteome</keyword>
<dbReference type="InterPro" id="IPR052362">
    <property type="entry name" value="HTH-GbsR_regulator"/>
</dbReference>
<comment type="caution">
    <text evidence="6">The sequence shown here is derived from an EMBL/GenBank/DDBJ whole genome shotgun (WGS) entry which is preliminary data.</text>
</comment>
<feature type="domain" description="HTH marR-type" evidence="5">
    <location>
        <begin position="22"/>
        <end position="82"/>
    </location>
</feature>
<sequence length="155" mass="18051">MSGERTARHDYADEIGAYFEGFGLPRIPGRILGWLLVCEPPHQSPEQLAEELGVSRGSVSMAMRMLQRNNAVERVTVPGSRRTHWRLRPGFWLDEAAEKAKQAREWIKQAERGLDVLADAPPESRRRLEEAKEMYTFLAEQYEHIETLWYEQRKK</sequence>
<dbReference type="InterPro" id="IPR000835">
    <property type="entry name" value="HTH_MarR-typ"/>
</dbReference>
<dbReference type="Proteomes" id="UP000277256">
    <property type="component" value="Unassembled WGS sequence"/>
</dbReference>
<gene>
    <name evidence="6" type="ORF">EIW28_01200</name>
</gene>
<dbReference type="InterPro" id="IPR036390">
    <property type="entry name" value="WH_DNA-bd_sf"/>
</dbReference>
<keyword evidence="3" id="KW-0804">Transcription</keyword>
<name>A0A426V3L1_9ACTN</name>
<dbReference type="OrthoDB" id="67158at2"/>
<evidence type="ECO:0000313" key="7">
    <source>
        <dbReference type="Proteomes" id="UP000277256"/>
    </source>
</evidence>
<dbReference type="PANTHER" id="PTHR38465">
    <property type="entry name" value="HTH-TYPE TRANSCRIPTIONAL REGULATOR MJ1563-RELATED"/>
    <property type="match status" value="1"/>
</dbReference>
<dbReference type="GO" id="GO:0003677">
    <property type="term" value="F:DNA binding"/>
    <property type="evidence" value="ECO:0007669"/>
    <property type="project" value="UniProtKB-KW"/>
</dbReference>
<accession>A0A426V3L1</accession>
<evidence type="ECO:0000259" key="5">
    <source>
        <dbReference type="Pfam" id="PF12802"/>
    </source>
</evidence>
<keyword evidence="4" id="KW-0175">Coiled coil</keyword>
<proteinExistence type="predicted"/>
<dbReference type="RefSeq" id="WP_125245899.1">
    <property type="nucleotide sequence ID" value="NZ_RSEB01000001.1"/>
</dbReference>
<dbReference type="Gene3D" id="1.10.10.10">
    <property type="entry name" value="Winged helix-like DNA-binding domain superfamily/Winged helix DNA-binding domain"/>
    <property type="match status" value="1"/>
</dbReference>
<organism evidence="6 7">
    <name type="scientific">Glycomyces terrestris</name>
    <dbReference type="NCBI Taxonomy" id="2493553"/>
    <lineage>
        <taxon>Bacteria</taxon>
        <taxon>Bacillati</taxon>
        <taxon>Actinomycetota</taxon>
        <taxon>Actinomycetes</taxon>
        <taxon>Glycomycetales</taxon>
        <taxon>Glycomycetaceae</taxon>
        <taxon>Glycomyces</taxon>
    </lineage>
</organism>
<evidence type="ECO:0000256" key="4">
    <source>
        <dbReference type="SAM" id="Coils"/>
    </source>
</evidence>
<evidence type="ECO:0000256" key="1">
    <source>
        <dbReference type="ARBA" id="ARBA00023015"/>
    </source>
</evidence>
<dbReference type="Gene3D" id="1.10.287.160">
    <property type="entry name" value="HR1 repeat"/>
    <property type="match status" value="1"/>
</dbReference>
<evidence type="ECO:0000256" key="2">
    <source>
        <dbReference type="ARBA" id="ARBA00023125"/>
    </source>
</evidence>
<keyword evidence="2" id="KW-0238">DNA-binding</keyword>
<protein>
    <submittedName>
        <fullName evidence="6">MarR family transcriptional regulator</fullName>
    </submittedName>
</protein>
<dbReference type="AlphaFoldDB" id="A0A426V3L1"/>
<dbReference type="InterPro" id="IPR036388">
    <property type="entry name" value="WH-like_DNA-bd_sf"/>
</dbReference>
<evidence type="ECO:0000256" key="3">
    <source>
        <dbReference type="ARBA" id="ARBA00023163"/>
    </source>
</evidence>